<keyword evidence="1" id="KW-0175">Coiled coil</keyword>
<comment type="caution">
    <text evidence="5">The sequence shown here is derived from an EMBL/GenBank/DDBJ whole genome shotgun (WGS) entry which is preliminary data.</text>
</comment>
<dbReference type="InterPro" id="IPR043502">
    <property type="entry name" value="DNA/RNA_pol_sf"/>
</dbReference>
<reference evidence="5" key="1">
    <citation type="journal article" date="2019" name="Sci. Rep.">
        <title>Draft genome of Tanacetum cinerariifolium, the natural source of mosquito coil.</title>
        <authorList>
            <person name="Yamashiro T."/>
            <person name="Shiraishi A."/>
            <person name="Satake H."/>
            <person name="Nakayama K."/>
        </authorList>
    </citation>
    <scope>NUCLEOTIDE SEQUENCE</scope>
</reference>
<dbReference type="InterPro" id="IPR057670">
    <property type="entry name" value="SH3_retrovirus"/>
</dbReference>
<dbReference type="PANTHER" id="PTHR11439:SF495">
    <property type="entry name" value="REVERSE TRANSCRIPTASE, RNA-DEPENDENT DNA POLYMERASE-RELATED"/>
    <property type="match status" value="1"/>
</dbReference>
<dbReference type="AlphaFoldDB" id="A0A6L2K441"/>
<gene>
    <name evidence="5" type="ORF">Tci_015588</name>
</gene>
<proteinExistence type="predicted"/>
<evidence type="ECO:0000256" key="1">
    <source>
        <dbReference type="SAM" id="Coils"/>
    </source>
</evidence>
<accession>A0A6L2K441</accession>
<sequence>MFIVIGSLVISLDLSRLATTLNRFESLLSQLEIHGAGVSTEDANQKFLRSKGNQESRRRDVGNIGYKARDNERRPAKQDEHKSMVIIDGEGVDWTGHAKDNTKNYALMAFNSSNSGSDTDDVEDSHVNDRFAKVEGMHAVPLPMTGIYMPPKSDFGIDELKFTCGLKQSKTSKSDVKWNNLDSCDSNSCVETLESMPKPVKSKPNAVSEPKFGMMLLSLRNISQTMMMNMCLKLHWNKKNLVVWNKDYLVEYQGFNGGPVAFRDSKGHITGKGKIRSGKLDFEDVCFVKEIQHFNLFFVSQMRGKKNKVLFTDTECLVLSPDFKLPDENHVLLRVPRKNNMYSYNLENIVPFRGLACLIAKATVDESSKRHRRVLVTRPQNNTPYELITGKIPIISYIRPFGCHVTILNTIDHLGKFGEKFDEGFLVGYSLNSKASSIYNLETKRVEENLHIKFLENKPNIAGKGPTWLFDLNYLTNLMNYQPVTIENKANKTEGPKEANNSAGTQENINVGNSEIEAEHVQEYCVLPLWSAYTSTVKSSKAKNGDKKLNGDIGLKITKELVDQENQAFLEEIESLERQENKADDAAETLRKTFAKSIEDLLLQAGAARANSTSYVNTASIPVNTASTPFNTTSTSVNTASTPANTASLLRNIPSLEDIYEVPNGRIFTSASYDDEGAVADFKILESTVNKKVIETKWVYRNKKDERGVLVRNKARLVAQGHRQEVGIDYNEVFALVAKIEAIRIFLAFASYMGFIVYQIDVKSTFLYGKIDEEVYVSQPPGFIDPKFLKKVYKFLKALYGLHQAPRAWYATLSNFLVKSGYIRRLKDKTLFIKKDKNDIMLVQVYVDDIIFGSIKKFWCDEFEALTRSRFQMSSIEILKIFNFMSVKTASTPIETKKPLVKDAEAPNVDVNLYRSMIGHSKTSHLNAMKRIFSYLKGQPKLGLWYPRESAFDLEAYSDSDYARVNLDRKFTTGGC</sequence>
<evidence type="ECO:0000256" key="2">
    <source>
        <dbReference type="SAM" id="MobiDB-lite"/>
    </source>
</evidence>
<dbReference type="InterPro" id="IPR013103">
    <property type="entry name" value="RVT_2"/>
</dbReference>
<feature type="compositionally biased region" description="Basic and acidic residues" evidence="2">
    <location>
        <begin position="52"/>
        <end position="80"/>
    </location>
</feature>
<dbReference type="SUPFAM" id="SSF56672">
    <property type="entry name" value="DNA/RNA polymerases"/>
    <property type="match status" value="1"/>
</dbReference>
<dbReference type="Pfam" id="PF25597">
    <property type="entry name" value="SH3_retrovirus"/>
    <property type="match status" value="1"/>
</dbReference>
<feature type="coiled-coil region" evidence="1">
    <location>
        <begin position="559"/>
        <end position="596"/>
    </location>
</feature>
<name>A0A6L2K441_TANCI</name>
<dbReference type="Pfam" id="PF07727">
    <property type="entry name" value="RVT_2"/>
    <property type="match status" value="1"/>
</dbReference>
<evidence type="ECO:0000313" key="5">
    <source>
        <dbReference type="EMBL" id="GEU43610.1"/>
    </source>
</evidence>
<evidence type="ECO:0000259" key="3">
    <source>
        <dbReference type="Pfam" id="PF07727"/>
    </source>
</evidence>
<organism evidence="5">
    <name type="scientific">Tanacetum cinerariifolium</name>
    <name type="common">Dalmatian daisy</name>
    <name type="synonym">Chrysanthemum cinerariifolium</name>
    <dbReference type="NCBI Taxonomy" id="118510"/>
    <lineage>
        <taxon>Eukaryota</taxon>
        <taxon>Viridiplantae</taxon>
        <taxon>Streptophyta</taxon>
        <taxon>Embryophyta</taxon>
        <taxon>Tracheophyta</taxon>
        <taxon>Spermatophyta</taxon>
        <taxon>Magnoliopsida</taxon>
        <taxon>eudicotyledons</taxon>
        <taxon>Gunneridae</taxon>
        <taxon>Pentapetalae</taxon>
        <taxon>asterids</taxon>
        <taxon>campanulids</taxon>
        <taxon>Asterales</taxon>
        <taxon>Asteraceae</taxon>
        <taxon>Asteroideae</taxon>
        <taxon>Anthemideae</taxon>
        <taxon>Anthemidinae</taxon>
        <taxon>Tanacetum</taxon>
    </lineage>
</organism>
<dbReference type="EMBL" id="BKCJ010001732">
    <property type="protein sequence ID" value="GEU43610.1"/>
    <property type="molecule type" value="Genomic_DNA"/>
</dbReference>
<dbReference type="PANTHER" id="PTHR11439">
    <property type="entry name" value="GAG-POL-RELATED RETROTRANSPOSON"/>
    <property type="match status" value="1"/>
</dbReference>
<feature type="region of interest" description="Disordered" evidence="2">
    <location>
        <begin position="43"/>
        <end position="80"/>
    </location>
</feature>
<evidence type="ECO:0000259" key="4">
    <source>
        <dbReference type="Pfam" id="PF25597"/>
    </source>
</evidence>
<feature type="domain" description="Reverse transcriptase Ty1/copia-type" evidence="3">
    <location>
        <begin position="682"/>
        <end position="887"/>
    </location>
</feature>
<feature type="domain" description="Retroviral polymerase SH3-like" evidence="4">
    <location>
        <begin position="403"/>
        <end position="458"/>
    </location>
</feature>
<protein>
    <submittedName>
        <fullName evidence="5">Uncharacterized protein</fullName>
    </submittedName>
</protein>